<evidence type="ECO:0000256" key="14">
    <source>
        <dbReference type="PIRSR" id="PIRSR604469-1"/>
    </source>
</evidence>
<dbReference type="AlphaFoldDB" id="A0A162CCA9"/>
<evidence type="ECO:0000313" key="16">
    <source>
        <dbReference type="Proteomes" id="UP000076661"/>
    </source>
</evidence>
<dbReference type="PANTHER" id="PTHR43344:SF2">
    <property type="entry name" value="PHOSPHOSERINE PHOSPHATASE"/>
    <property type="match status" value="1"/>
</dbReference>
<dbReference type="Gene3D" id="3.40.50.1000">
    <property type="entry name" value="HAD superfamily/HAD-like"/>
    <property type="match status" value="1"/>
</dbReference>
<dbReference type="Gene3D" id="3.30.70.2020">
    <property type="match status" value="1"/>
</dbReference>
<dbReference type="InterPro" id="IPR050582">
    <property type="entry name" value="HAD-like_SerB"/>
</dbReference>
<dbReference type="PANTHER" id="PTHR43344">
    <property type="entry name" value="PHOSPHOSERINE PHOSPHATASE"/>
    <property type="match status" value="1"/>
</dbReference>
<evidence type="ECO:0000256" key="5">
    <source>
        <dbReference type="ARBA" id="ARBA00015196"/>
    </source>
</evidence>
<dbReference type="CDD" id="cd07500">
    <property type="entry name" value="HAD_PSP"/>
    <property type="match status" value="1"/>
</dbReference>
<keyword evidence="8" id="KW-0378">Hydrolase</keyword>
<evidence type="ECO:0000256" key="2">
    <source>
        <dbReference type="ARBA" id="ARBA00005135"/>
    </source>
</evidence>
<evidence type="ECO:0000313" key="15">
    <source>
        <dbReference type="EMBL" id="KZN65594.1"/>
    </source>
</evidence>
<comment type="cofactor">
    <cofactor evidence="1">
        <name>Mg(2+)</name>
        <dbReference type="ChEBI" id="CHEBI:18420"/>
    </cofactor>
</comment>
<dbReference type="InterPro" id="IPR004469">
    <property type="entry name" value="PSP"/>
</dbReference>
<evidence type="ECO:0000256" key="3">
    <source>
        <dbReference type="ARBA" id="ARBA00009184"/>
    </source>
</evidence>
<dbReference type="SFLD" id="SFLDG01136">
    <property type="entry name" value="C1.6:_Phosphoserine_Phosphatas"/>
    <property type="match status" value="1"/>
</dbReference>
<evidence type="ECO:0000256" key="8">
    <source>
        <dbReference type="ARBA" id="ARBA00022801"/>
    </source>
</evidence>
<evidence type="ECO:0000256" key="10">
    <source>
        <dbReference type="ARBA" id="ARBA00023299"/>
    </source>
</evidence>
<comment type="pathway">
    <text evidence="2">Amino-acid biosynthesis; L-serine biosynthesis; L-serine from 3-phospho-D-glycerate: step 3/3.</text>
</comment>
<feature type="active site" description="Proton donor" evidence="14">
    <location>
        <position position="134"/>
    </location>
</feature>
<dbReference type="SFLD" id="SFLDS00003">
    <property type="entry name" value="Haloacid_Dehalogenase"/>
    <property type="match status" value="1"/>
</dbReference>
<keyword evidence="7" id="KW-0479">Metal-binding</keyword>
<dbReference type="Proteomes" id="UP000076661">
    <property type="component" value="Unassembled WGS sequence"/>
</dbReference>
<evidence type="ECO:0000256" key="12">
    <source>
        <dbReference type="ARBA" id="ARBA00048138"/>
    </source>
</evidence>
<comment type="catalytic activity">
    <reaction evidence="13">
        <text>O-phospho-D-serine + H2O = D-serine + phosphate</text>
        <dbReference type="Rhea" id="RHEA:24873"/>
        <dbReference type="ChEBI" id="CHEBI:15377"/>
        <dbReference type="ChEBI" id="CHEBI:35247"/>
        <dbReference type="ChEBI" id="CHEBI:43474"/>
        <dbReference type="ChEBI" id="CHEBI:58680"/>
        <dbReference type="EC" id="3.1.3.3"/>
    </reaction>
</comment>
<evidence type="ECO:0000256" key="4">
    <source>
        <dbReference type="ARBA" id="ARBA00012640"/>
    </source>
</evidence>
<dbReference type="Gene3D" id="1.10.150.210">
    <property type="entry name" value="Phosphoserine phosphatase, domain 2"/>
    <property type="match status" value="1"/>
</dbReference>
<proteinExistence type="inferred from homology"/>
<comment type="caution">
    <text evidence="15">The sequence shown here is derived from an EMBL/GenBank/DDBJ whole genome shotgun (WGS) entry which is preliminary data.</text>
</comment>
<dbReference type="NCBIfam" id="TIGR00338">
    <property type="entry name" value="serB"/>
    <property type="match status" value="1"/>
</dbReference>
<dbReference type="NCBIfam" id="TIGR01488">
    <property type="entry name" value="HAD-SF-IB"/>
    <property type="match status" value="1"/>
</dbReference>
<evidence type="ECO:0000256" key="6">
    <source>
        <dbReference type="ARBA" id="ARBA00022605"/>
    </source>
</evidence>
<sequence length="337" mass="36455">MPMQNVIDISQLDVRPIENQLTLAKWYPFENGQLSDVRSEEKMTKRFIVLFGSELSGSQVAEFVAALKSPVEYHRICCFEAHESLPRGIAMEVSSGADIKDVVRNTARQIGCQGAVLNILPQLSVAGLLVMDMDSTAIEIECIDEIARLADVYDEVASVTAQAMAGKLAFSDSLHQRVAKLKGIPLSLIEPLKANLPLMAGVKELCIALKAHGWHLAIASGGFTWFAQAVQEQLGLDCVFANTLEIAEQQLTGKVLGEVVDAQKKAEVLQALQAEYKIAPEQTLAMGDGANDLVMMAAADLGIAVHGKPKVVEQADTAICQGSLLQVLYFLTVPRPE</sequence>
<dbReference type="Pfam" id="PF00702">
    <property type="entry name" value="Hydrolase"/>
    <property type="match status" value="1"/>
</dbReference>
<dbReference type="GO" id="GO:0005737">
    <property type="term" value="C:cytoplasm"/>
    <property type="evidence" value="ECO:0007669"/>
    <property type="project" value="TreeGrafter"/>
</dbReference>
<dbReference type="GO" id="GO:0036424">
    <property type="term" value="F:L-phosphoserine phosphatase activity"/>
    <property type="evidence" value="ECO:0007669"/>
    <property type="project" value="InterPro"/>
</dbReference>
<dbReference type="PATRIC" id="fig|1365257.3.peg.2910"/>
<dbReference type="SFLD" id="SFLDG01137">
    <property type="entry name" value="C1.6.1:_Phosphoserine_Phosphat"/>
    <property type="match status" value="1"/>
</dbReference>
<keyword evidence="10" id="KW-0718">Serine biosynthesis</keyword>
<dbReference type="SUPFAM" id="SSF56784">
    <property type="entry name" value="HAD-like"/>
    <property type="match status" value="1"/>
</dbReference>
<evidence type="ECO:0000256" key="13">
    <source>
        <dbReference type="ARBA" id="ARBA00048523"/>
    </source>
</evidence>
<comment type="similarity">
    <text evidence="3">Belongs to the HAD-like hydrolase superfamily. SerB family.</text>
</comment>
<evidence type="ECO:0000256" key="11">
    <source>
        <dbReference type="ARBA" id="ARBA00031693"/>
    </source>
</evidence>
<reference evidence="15 16" key="1">
    <citation type="submission" date="2013-07" db="EMBL/GenBank/DDBJ databases">
        <title>Comparative Genomic and Metabolomic Analysis of Twelve Strains of Pseudoalteromonas luteoviolacea.</title>
        <authorList>
            <person name="Vynne N.G."/>
            <person name="Mansson M."/>
            <person name="Gram L."/>
        </authorList>
    </citation>
    <scope>NUCLEOTIDE SEQUENCE [LARGE SCALE GENOMIC DNA]</scope>
    <source>
        <strain evidence="15 16">S4060-1</strain>
    </source>
</reference>
<gene>
    <name evidence="15" type="ORF">N478_21075</name>
</gene>
<dbReference type="SFLD" id="SFLDF00029">
    <property type="entry name" value="phosphoserine_phosphatase"/>
    <property type="match status" value="1"/>
</dbReference>
<dbReference type="GO" id="GO:0000287">
    <property type="term" value="F:magnesium ion binding"/>
    <property type="evidence" value="ECO:0007669"/>
    <property type="project" value="TreeGrafter"/>
</dbReference>
<dbReference type="EMBL" id="AUXX01000020">
    <property type="protein sequence ID" value="KZN65594.1"/>
    <property type="molecule type" value="Genomic_DNA"/>
</dbReference>
<evidence type="ECO:0000256" key="1">
    <source>
        <dbReference type="ARBA" id="ARBA00001946"/>
    </source>
</evidence>
<comment type="catalytic activity">
    <reaction evidence="12">
        <text>O-phospho-L-serine + H2O = L-serine + phosphate</text>
        <dbReference type="Rhea" id="RHEA:21208"/>
        <dbReference type="ChEBI" id="CHEBI:15377"/>
        <dbReference type="ChEBI" id="CHEBI:33384"/>
        <dbReference type="ChEBI" id="CHEBI:43474"/>
        <dbReference type="ChEBI" id="CHEBI:57524"/>
        <dbReference type="EC" id="3.1.3.3"/>
    </reaction>
</comment>
<organism evidence="15 16">
    <name type="scientific">Pseudoalteromonas luteoviolacea S4060-1</name>
    <dbReference type="NCBI Taxonomy" id="1365257"/>
    <lineage>
        <taxon>Bacteria</taxon>
        <taxon>Pseudomonadati</taxon>
        <taxon>Pseudomonadota</taxon>
        <taxon>Gammaproteobacteria</taxon>
        <taxon>Alteromonadales</taxon>
        <taxon>Pseudoalteromonadaceae</taxon>
        <taxon>Pseudoalteromonas</taxon>
    </lineage>
</organism>
<keyword evidence="9" id="KW-0460">Magnesium</keyword>
<protein>
    <recommendedName>
        <fullName evidence="5">Phosphoserine phosphatase</fullName>
        <ecNumber evidence="4">3.1.3.3</ecNumber>
    </recommendedName>
    <alternativeName>
        <fullName evidence="11">O-phosphoserine phosphohydrolase</fullName>
    </alternativeName>
</protein>
<accession>A0A162CCA9</accession>
<feature type="active site" description="Nucleophile" evidence="14">
    <location>
        <position position="132"/>
    </location>
</feature>
<keyword evidence="6" id="KW-0028">Amino-acid biosynthesis</keyword>
<dbReference type="InterPro" id="IPR036412">
    <property type="entry name" value="HAD-like_sf"/>
</dbReference>
<dbReference type="EC" id="3.1.3.3" evidence="4"/>
<dbReference type="UniPathway" id="UPA00135">
    <property type="reaction ID" value="UER00198"/>
</dbReference>
<name>A0A162CCA9_9GAMM</name>
<dbReference type="InterPro" id="IPR023214">
    <property type="entry name" value="HAD_sf"/>
</dbReference>
<evidence type="ECO:0000256" key="9">
    <source>
        <dbReference type="ARBA" id="ARBA00022842"/>
    </source>
</evidence>
<evidence type="ECO:0000256" key="7">
    <source>
        <dbReference type="ARBA" id="ARBA00022723"/>
    </source>
</evidence>
<dbReference type="GO" id="GO:0006564">
    <property type="term" value="P:L-serine biosynthetic process"/>
    <property type="evidence" value="ECO:0007669"/>
    <property type="project" value="UniProtKB-KW"/>
</dbReference>